<evidence type="ECO:0000256" key="3">
    <source>
        <dbReference type="ARBA" id="ARBA00022679"/>
    </source>
</evidence>
<evidence type="ECO:0000256" key="11">
    <source>
        <dbReference type="HAMAP-Rule" id="MF_01547"/>
    </source>
</evidence>
<proteinExistence type="inferred from homology"/>
<evidence type="ECO:0000256" key="6">
    <source>
        <dbReference type="ARBA" id="ARBA00038861"/>
    </source>
</evidence>
<evidence type="ECO:0000256" key="4">
    <source>
        <dbReference type="ARBA" id="ARBA00022691"/>
    </source>
</evidence>
<dbReference type="InterPro" id="IPR002877">
    <property type="entry name" value="RNA_MeTrfase_FtsJ_dom"/>
</dbReference>
<feature type="region of interest" description="Disordered" evidence="12">
    <location>
        <begin position="1"/>
        <end position="33"/>
    </location>
</feature>
<keyword evidence="11" id="KW-0963">Cytoplasm</keyword>
<feature type="binding site" evidence="11">
    <location>
        <position position="84"/>
    </location>
    <ligand>
        <name>S-adenosyl-L-methionine</name>
        <dbReference type="ChEBI" id="CHEBI:59789"/>
    </ligand>
</feature>
<evidence type="ECO:0000256" key="10">
    <source>
        <dbReference type="ARBA" id="ARBA00048970"/>
    </source>
</evidence>
<keyword evidence="15" id="KW-1185">Reference proteome</keyword>
<evidence type="ECO:0000256" key="8">
    <source>
        <dbReference type="ARBA" id="ARBA00041995"/>
    </source>
</evidence>
<dbReference type="HAMAP" id="MF_01547">
    <property type="entry name" value="RNA_methyltr_E"/>
    <property type="match status" value="1"/>
</dbReference>
<evidence type="ECO:0000256" key="1">
    <source>
        <dbReference type="ARBA" id="ARBA00022552"/>
    </source>
</evidence>
<accession>A0ABV2QWU7</accession>
<feature type="active site" description="Proton acceptor" evidence="11">
    <location>
        <position position="187"/>
    </location>
</feature>
<evidence type="ECO:0000256" key="7">
    <source>
        <dbReference type="ARBA" id="ARBA00041129"/>
    </source>
</evidence>
<dbReference type="RefSeq" id="WP_354549826.1">
    <property type="nucleotide sequence ID" value="NZ_JBEPSM010000001.1"/>
</dbReference>
<comment type="function">
    <text evidence="5 11">Specifically methylates the uridine in position 2552 of 23S rRNA at the 2'-O position of the ribose in the fully assembled 50S ribosomal subunit.</text>
</comment>
<feature type="binding site" evidence="11">
    <location>
        <position position="86"/>
    </location>
    <ligand>
        <name>S-adenosyl-L-methionine</name>
        <dbReference type="ChEBI" id="CHEBI:59789"/>
    </ligand>
</feature>
<comment type="catalytic activity">
    <reaction evidence="10 11">
        <text>uridine(2552) in 23S rRNA + S-adenosyl-L-methionine = 2'-O-methyluridine(2552) in 23S rRNA + S-adenosyl-L-homocysteine + H(+)</text>
        <dbReference type="Rhea" id="RHEA:42720"/>
        <dbReference type="Rhea" id="RHEA-COMP:10202"/>
        <dbReference type="Rhea" id="RHEA-COMP:10203"/>
        <dbReference type="ChEBI" id="CHEBI:15378"/>
        <dbReference type="ChEBI" id="CHEBI:57856"/>
        <dbReference type="ChEBI" id="CHEBI:59789"/>
        <dbReference type="ChEBI" id="CHEBI:65315"/>
        <dbReference type="ChEBI" id="CHEBI:74478"/>
        <dbReference type="EC" id="2.1.1.166"/>
    </reaction>
</comment>
<protein>
    <recommendedName>
        <fullName evidence="7 11">Ribosomal RNA large subunit methyltransferase E</fullName>
        <ecNumber evidence="6 11">2.1.1.166</ecNumber>
    </recommendedName>
    <alternativeName>
        <fullName evidence="9 11">23S rRNA Um2552 methyltransferase</fullName>
    </alternativeName>
    <alternativeName>
        <fullName evidence="8 11">rRNA (uridine-2'-O-)-methyltransferase</fullName>
    </alternativeName>
</protein>
<keyword evidence="1 11" id="KW-0698">rRNA processing</keyword>
<dbReference type="PIRSF" id="PIRSF005461">
    <property type="entry name" value="23S_rRNA_mtase"/>
    <property type="match status" value="1"/>
</dbReference>
<feature type="compositionally biased region" description="Basic and acidic residues" evidence="12">
    <location>
        <begin position="235"/>
        <end position="254"/>
    </location>
</feature>
<feature type="binding site" evidence="11">
    <location>
        <position position="107"/>
    </location>
    <ligand>
        <name>S-adenosyl-L-methionine</name>
        <dbReference type="ChEBI" id="CHEBI:59789"/>
    </ligand>
</feature>
<comment type="caution">
    <text evidence="14">The sequence shown here is derived from an EMBL/GenBank/DDBJ whole genome shotgun (WGS) entry which is preliminary data.</text>
</comment>
<feature type="binding site" evidence="11">
    <location>
        <position position="123"/>
    </location>
    <ligand>
        <name>S-adenosyl-L-methionine</name>
        <dbReference type="ChEBI" id="CHEBI:59789"/>
    </ligand>
</feature>
<dbReference type="EMBL" id="JBEPSM010000001">
    <property type="protein sequence ID" value="MET4633498.1"/>
    <property type="molecule type" value="Genomic_DNA"/>
</dbReference>
<reference evidence="14 15" key="1">
    <citation type="submission" date="2024-06" db="EMBL/GenBank/DDBJ databases">
        <title>Sorghum-associated microbial communities from plants grown in Nebraska, USA.</title>
        <authorList>
            <person name="Schachtman D."/>
        </authorList>
    </citation>
    <scope>NUCLEOTIDE SEQUENCE [LARGE SCALE GENOMIC DNA]</scope>
    <source>
        <strain evidence="14 15">3207</strain>
    </source>
</reference>
<name>A0ABV2QWU7_9HYPH</name>
<keyword evidence="2 11" id="KW-0489">Methyltransferase</keyword>
<dbReference type="InterPro" id="IPR029063">
    <property type="entry name" value="SAM-dependent_MTases_sf"/>
</dbReference>
<dbReference type="SUPFAM" id="SSF53335">
    <property type="entry name" value="S-adenosyl-L-methionine-dependent methyltransferases"/>
    <property type="match status" value="1"/>
</dbReference>
<keyword evidence="3 11" id="KW-0808">Transferase</keyword>
<dbReference type="InterPro" id="IPR050082">
    <property type="entry name" value="RNA_methyltr_RlmE"/>
</dbReference>
<evidence type="ECO:0000256" key="12">
    <source>
        <dbReference type="SAM" id="MobiDB-lite"/>
    </source>
</evidence>
<organism evidence="14 15">
    <name type="scientific">Kaistia defluvii</name>
    <dbReference type="NCBI Taxonomy" id="410841"/>
    <lineage>
        <taxon>Bacteria</taxon>
        <taxon>Pseudomonadati</taxon>
        <taxon>Pseudomonadota</taxon>
        <taxon>Alphaproteobacteria</taxon>
        <taxon>Hyphomicrobiales</taxon>
        <taxon>Kaistiaceae</taxon>
        <taxon>Kaistia</taxon>
    </lineage>
</organism>
<dbReference type="Gene3D" id="3.40.50.150">
    <property type="entry name" value="Vaccinia Virus protein VP39"/>
    <property type="match status" value="1"/>
</dbReference>
<dbReference type="GO" id="GO:0032259">
    <property type="term" value="P:methylation"/>
    <property type="evidence" value="ECO:0007669"/>
    <property type="project" value="UniProtKB-KW"/>
</dbReference>
<feature type="region of interest" description="Disordered" evidence="12">
    <location>
        <begin position="233"/>
        <end position="254"/>
    </location>
</feature>
<evidence type="ECO:0000313" key="15">
    <source>
        <dbReference type="Proteomes" id="UP001549321"/>
    </source>
</evidence>
<dbReference type="EC" id="2.1.1.166" evidence="6 11"/>
<gene>
    <name evidence="11" type="primary">rlmE</name>
    <name evidence="11" type="synonym">ftsJ</name>
    <name evidence="11" type="synonym">rrmJ</name>
    <name evidence="14" type="ORF">ABIE08_001411</name>
</gene>
<feature type="binding site" evidence="11">
    <location>
        <position position="147"/>
    </location>
    <ligand>
        <name>S-adenosyl-L-methionine</name>
        <dbReference type="ChEBI" id="CHEBI:59789"/>
    </ligand>
</feature>
<comment type="similarity">
    <text evidence="11">Belongs to the class I-like SAM-binding methyltransferase superfamily. RNA methyltransferase RlmE family.</text>
</comment>
<evidence type="ECO:0000256" key="2">
    <source>
        <dbReference type="ARBA" id="ARBA00022603"/>
    </source>
</evidence>
<dbReference type="InterPro" id="IPR015507">
    <property type="entry name" value="rRNA-MeTfrase_E"/>
</dbReference>
<sequence>MTGTKNNSGRGSGGRELTVRVKTSRGRTASSQRWLERQLNDPYVARSKREGYRSRAAYKLIEIDDKHHILGPGMRVVDLGAAPGGWSQVAVERVGSTDDDKRVVAIDYLEMDELPGVILFKKDFLDEDAPALLEQALGARADVVLSDMAAPTTGHQKTDHLRTIFLCEVAVDFAISVLKPGGHFLTKVFRGGAENTVLTQLKQHFASVHHIKPPASRAGSVELFLLAKGFKGRKTAADEAQARDTAEDDGTWRP</sequence>
<evidence type="ECO:0000313" key="14">
    <source>
        <dbReference type="EMBL" id="MET4633498.1"/>
    </source>
</evidence>
<dbReference type="Pfam" id="PF01728">
    <property type="entry name" value="FtsJ"/>
    <property type="match status" value="1"/>
</dbReference>
<keyword evidence="4 11" id="KW-0949">S-adenosyl-L-methionine</keyword>
<evidence type="ECO:0000256" key="9">
    <source>
        <dbReference type="ARBA" id="ARBA00042745"/>
    </source>
</evidence>
<dbReference type="PANTHER" id="PTHR10920:SF18">
    <property type="entry name" value="RRNA METHYLTRANSFERASE 2, MITOCHONDRIAL"/>
    <property type="match status" value="1"/>
</dbReference>
<dbReference type="GO" id="GO:0008168">
    <property type="term" value="F:methyltransferase activity"/>
    <property type="evidence" value="ECO:0007669"/>
    <property type="project" value="UniProtKB-KW"/>
</dbReference>
<dbReference type="PANTHER" id="PTHR10920">
    <property type="entry name" value="RIBOSOMAL RNA METHYLTRANSFERASE"/>
    <property type="match status" value="1"/>
</dbReference>
<comment type="subcellular location">
    <subcellularLocation>
        <location evidence="11">Cytoplasm</location>
    </subcellularLocation>
</comment>
<evidence type="ECO:0000256" key="5">
    <source>
        <dbReference type="ARBA" id="ARBA00037569"/>
    </source>
</evidence>
<feature type="domain" description="Ribosomal RNA methyltransferase FtsJ" evidence="13">
    <location>
        <begin position="52"/>
        <end position="230"/>
    </location>
</feature>
<evidence type="ECO:0000259" key="13">
    <source>
        <dbReference type="Pfam" id="PF01728"/>
    </source>
</evidence>
<dbReference type="Proteomes" id="UP001549321">
    <property type="component" value="Unassembled WGS sequence"/>
</dbReference>